<dbReference type="Proteomes" id="UP000266723">
    <property type="component" value="Unassembled WGS sequence"/>
</dbReference>
<keyword evidence="11" id="KW-1185">Reference proteome</keyword>
<evidence type="ECO:0000256" key="6">
    <source>
        <dbReference type="ARBA" id="ARBA00023136"/>
    </source>
</evidence>
<dbReference type="SMART" id="SM00665">
    <property type="entry name" value="B561"/>
    <property type="match status" value="1"/>
</dbReference>
<dbReference type="CDD" id="cd08760">
    <property type="entry name" value="Cyt_b561_FRRS1_like"/>
    <property type="match status" value="1"/>
</dbReference>
<organism evidence="10 11">
    <name type="scientific">Brassica cretica</name>
    <name type="common">Mustard</name>
    <dbReference type="NCBI Taxonomy" id="69181"/>
    <lineage>
        <taxon>Eukaryota</taxon>
        <taxon>Viridiplantae</taxon>
        <taxon>Streptophyta</taxon>
        <taxon>Embryophyta</taxon>
        <taxon>Tracheophyta</taxon>
        <taxon>Spermatophyta</taxon>
        <taxon>Magnoliopsida</taxon>
        <taxon>eudicotyledons</taxon>
        <taxon>Gunneridae</taxon>
        <taxon>Pentapetalae</taxon>
        <taxon>rosids</taxon>
        <taxon>malvids</taxon>
        <taxon>Brassicales</taxon>
        <taxon>Brassicaceae</taxon>
        <taxon>Brassiceae</taxon>
        <taxon>Brassica</taxon>
    </lineage>
</organism>
<evidence type="ECO:0000313" key="10">
    <source>
        <dbReference type="EMBL" id="KAF3496578.1"/>
    </source>
</evidence>
<keyword evidence="4" id="KW-0249">Electron transport</keyword>
<feature type="region of interest" description="Disordered" evidence="7">
    <location>
        <begin position="304"/>
        <end position="323"/>
    </location>
</feature>
<feature type="transmembrane region" description="Helical" evidence="8">
    <location>
        <begin position="174"/>
        <end position="200"/>
    </location>
</feature>
<dbReference type="InterPro" id="IPR006593">
    <property type="entry name" value="Cyt_b561/ferric_Rdtase_TM"/>
</dbReference>
<gene>
    <name evidence="10" type="ORF">DY000_02056841</name>
</gene>
<comment type="subcellular location">
    <subcellularLocation>
        <location evidence="1">Membrane</location>
    </subcellularLocation>
</comment>
<dbReference type="PROSITE" id="PS50939">
    <property type="entry name" value="CYTOCHROME_B561"/>
    <property type="match status" value="1"/>
</dbReference>
<feature type="domain" description="Cytochrome b561" evidence="9">
    <location>
        <begin position="108"/>
        <end position="302"/>
    </location>
</feature>
<evidence type="ECO:0000256" key="3">
    <source>
        <dbReference type="ARBA" id="ARBA00022692"/>
    </source>
</evidence>
<dbReference type="Gene3D" id="1.20.120.1770">
    <property type="match status" value="1"/>
</dbReference>
<evidence type="ECO:0000256" key="8">
    <source>
        <dbReference type="SAM" id="Phobius"/>
    </source>
</evidence>
<feature type="transmembrane region" description="Helical" evidence="8">
    <location>
        <begin position="212"/>
        <end position="230"/>
    </location>
</feature>
<keyword evidence="2" id="KW-0813">Transport</keyword>
<proteinExistence type="predicted"/>
<dbReference type="PANTHER" id="PTHR23130">
    <property type="entry name" value="CYTOCHROME B561 AND DOMON DOMAIN-CONTAINING PROTEIN"/>
    <property type="match status" value="1"/>
</dbReference>
<evidence type="ECO:0000256" key="1">
    <source>
        <dbReference type="ARBA" id="ARBA00004370"/>
    </source>
</evidence>
<keyword evidence="5 8" id="KW-1133">Transmembrane helix</keyword>
<name>A0ABQ7AG30_BRACR</name>
<evidence type="ECO:0000259" key="9">
    <source>
        <dbReference type="PROSITE" id="PS50939"/>
    </source>
</evidence>
<reference evidence="10 11" key="1">
    <citation type="journal article" date="2020" name="BMC Genomics">
        <title>Intraspecific diversification of the crop wild relative Brassica cretica Lam. using demographic model selection.</title>
        <authorList>
            <person name="Kioukis A."/>
            <person name="Michalopoulou V.A."/>
            <person name="Briers L."/>
            <person name="Pirintsos S."/>
            <person name="Studholme D.J."/>
            <person name="Pavlidis P."/>
            <person name="Sarris P.F."/>
        </authorList>
    </citation>
    <scope>NUCLEOTIDE SEQUENCE [LARGE SCALE GENOMIC DNA]</scope>
    <source>
        <strain evidence="11">cv. PFS-1207/04</strain>
    </source>
</reference>
<evidence type="ECO:0000256" key="7">
    <source>
        <dbReference type="SAM" id="MobiDB-lite"/>
    </source>
</evidence>
<feature type="transmembrane region" description="Helical" evidence="8">
    <location>
        <begin position="40"/>
        <end position="57"/>
    </location>
</feature>
<dbReference type="EMBL" id="QGKV02002055">
    <property type="protein sequence ID" value="KAF3496578.1"/>
    <property type="molecule type" value="Genomic_DNA"/>
</dbReference>
<accession>A0ABQ7AG30</accession>
<feature type="transmembrane region" description="Helical" evidence="8">
    <location>
        <begin position="242"/>
        <end position="265"/>
    </location>
</feature>
<evidence type="ECO:0000256" key="5">
    <source>
        <dbReference type="ARBA" id="ARBA00022989"/>
    </source>
</evidence>
<feature type="transmembrane region" description="Helical" evidence="8">
    <location>
        <begin position="147"/>
        <end position="167"/>
    </location>
</feature>
<evidence type="ECO:0000313" key="11">
    <source>
        <dbReference type="Proteomes" id="UP000266723"/>
    </source>
</evidence>
<protein>
    <recommendedName>
        <fullName evidence="9">Cytochrome b561 domain-containing protein</fullName>
    </recommendedName>
</protein>
<sequence>MIDRHLQPLSPPNSITLLLRLLPHQNCIHLYSSRLSAPTLAMRITLVGFYILCLLLGQDLPFLLADDVNFINDSTQNLCFATRLSDFLPPPYSNISDSMPCTPLWNTFVLRESCNTYVIMCSFLVNAANGVTSMQTTGSTEKTKHGVMAILGWGFLLPLGAILARYLRHRDPLWYYLHIGIQFTGFIFGLAAVILGIRLYNRIQPDIPAHRGIGIFLLILSILQVLAFFARPHKETKMRRYWNWYHHWIGRISLFFGAVNIVLGIRMANSGEDGWKIGYGFVLAVTLLAFIVLEICRIRGSIGSPSSHTPPSFETHPGSTSSV</sequence>
<keyword evidence="6 8" id="KW-0472">Membrane</keyword>
<comment type="caution">
    <text evidence="10">The sequence shown here is derived from an EMBL/GenBank/DDBJ whole genome shotgun (WGS) entry which is preliminary data.</text>
</comment>
<dbReference type="Pfam" id="PF03188">
    <property type="entry name" value="Cytochrom_B561"/>
    <property type="match status" value="1"/>
</dbReference>
<evidence type="ECO:0000256" key="4">
    <source>
        <dbReference type="ARBA" id="ARBA00022982"/>
    </source>
</evidence>
<evidence type="ECO:0000256" key="2">
    <source>
        <dbReference type="ARBA" id="ARBA00022448"/>
    </source>
</evidence>
<feature type="transmembrane region" description="Helical" evidence="8">
    <location>
        <begin position="277"/>
        <end position="296"/>
    </location>
</feature>
<keyword evidence="3 8" id="KW-0812">Transmembrane</keyword>
<dbReference type="PANTHER" id="PTHR23130:SF115">
    <property type="entry name" value="OS01G0680900 PROTEIN"/>
    <property type="match status" value="1"/>
</dbReference>